<name>A0AAD3RRW3_CRYJA</name>
<dbReference type="InterPro" id="IPR000533">
    <property type="entry name" value="Tropomyosin"/>
</dbReference>
<keyword evidence="4" id="KW-1185">Reference proteome</keyword>
<dbReference type="Gene3D" id="1.20.5.170">
    <property type="match status" value="1"/>
</dbReference>
<evidence type="ECO:0000313" key="3">
    <source>
        <dbReference type="EMBL" id="GLJ59183.1"/>
    </source>
</evidence>
<organism evidence="3 4">
    <name type="scientific">Cryptomeria japonica</name>
    <name type="common">Japanese cedar</name>
    <name type="synonym">Cupressus japonica</name>
    <dbReference type="NCBI Taxonomy" id="3369"/>
    <lineage>
        <taxon>Eukaryota</taxon>
        <taxon>Viridiplantae</taxon>
        <taxon>Streptophyta</taxon>
        <taxon>Embryophyta</taxon>
        <taxon>Tracheophyta</taxon>
        <taxon>Spermatophyta</taxon>
        <taxon>Pinopsida</taxon>
        <taxon>Pinidae</taxon>
        <taxon>Conifers II</taxon>
        <taxon>Cupressales</taxon>
        <taxon>Cupressaceae</taxon>
        <taxon>Cryptomeria</taxon>
    </lineage>
</organism>
<dbReference type="PANTHER" id="PTHR19269">
    <property type="entry name" value="TROPOMYOSIN"/>
    <property type="match status" value="1"/>
</dbReference>
<evidence type="ECO:0000313" key="4">
    <source>
        <dbReference type="Proteomes" id="UP001234787"/>
    </source>
</evidence>
<reference evidence="3" key="1">
    <citation type="submission" date="2022-12" db="EMBL/GenBank/DDBJ databases">
        <title>Chromosome-Level Genome Assembly of Japanese Cedar (Cryptomeriajaponica D. Don).</title>
        <authorList>
            <person name="Fujino T."/>
            <person name="Yamaguchi K."/>
            <person name="Yokoyama T."/>
            <person name="Hamanaka T."/>
            <person name="Harazono Y."/>
            <person name="Kamada H."/>
            <person name="Kobayashi W."/>
            <person name="Ujino-Ihara T."/>
            <person name="Uchiyama K."/>
            <person name="Matsumoto A."/>
            <person name="Izuno A."/>
            <person name="Tsumura Y."/>
            <person name="Toyoda A."/>
            <person name="Shigenobu S."/>
            <person name="Moriguchi Y."/>
            <person name="Ueno S."/>
            <person name="Kasahara M."/>
        </authorList>
    </citation>
    <scope>NUCLEOTIDE SEQUENCE</scope>
</reference>
<dbReference type="Pfam" id="PF00261">
    <property type="entry name" value="Tropomyosin"/>
    <property type="match status" value="1"/>
</dbReference>
<evidence type="ECO:0000256" key="2">
    <source>
        <dbReference type="SAM" id="Coils"/>
    </source>
</evidence>
<accession>A0AAD3RRW3</accession>
<dbReference type="EMBL" id="BSEH01000745">
    <property type="protein sequence ID" value="GLJ59183.1"/>
    <property type="molecule type" value="Genomic_DNA"/>
</dbReference>
<dbReference type="Proteomes" id="UP001234787">
    <property type="component" value="Unassembled WGS sequence"/>
</dbReference>
<evidence type="ECO:0000256" key="1">
    <source>
        <dbReference type="ARBA" id="ARBA00023054"/>
    </source>
</evidence>
<proteinExistence type="predicted"/>
<dbReference type="SUPFAM" id="SSF57997">
    <property type="entry name" value="Tropomyosin"/>
    <property type="match status" value="1"/>
</dbReference>
<evidence type="ECO:0008006" key="5">
    <source>
        <dbReference type="Google" id="ProtNLM"/>
    </source>
</evidence>
<dbReference type="FunFam" id="1.20.5.170:FF:000005">
    <property type="entry name" value="Tropomyosin alpha-1 chain"/>
    <property type="match status" value="1"/>
</dbReference>
<keyword evidence="1 2" id="KW-0175">Coiled coil</keyword>
<feature type="coiled-coil region" evidence="2">
    <location>
        <begin position="47"/>
        <end position="95"/>
    </location>
</feature>
<comment type="caution">
    <text evidence="3">The sequence shown here is derived from an EMBL/GenBank/DDBJ whole genome shotgun (WGS) entry which is preliminary data.</text>
</comment>
<protein>
    <recommendedName>
        <fullName evidence="5">Tropomyosin</fullName>
    </recommendedName>
</protein>
<gene>
    <name evidence="3" type="ORF">SUGI_1496690</name>
</gene>
<dbReference type="AlphaFoldDB" id="A0AAD3RRW3"/>
<sequence length="106" mass="12200">MSNEQGPAEAKRVEYEAELHGVGENLRHIERSEEKTLKQQLAFESALATAHERAHEAESRAEFAERTVKKLQNEVDRLEEGLIKEREKYKNISDELDQTFSELTAC</sequence>